<dbReference type="Pfam" id="PF00795">
    <property type="entry name" value="CN_hydrolase"/>
    <property type="match status" value="1"/>
</dbReference>
<keyword evidence="5 8" id="KW-1133">Transmembrane helix</keyword>
<dbReference type="InterPro" id="IPR045378">
    <property type="entry name" value="LNT_N"/>
</dbReference>
<keyword evidence="4 8" id="KW-0812">Transmembrane</keyword>
<feature type="transmembrane region" description="Helical" evidence="8">
    <location>
        <begin position="480"/>
        <end position="498"/>
    </location>
</feature>
<dbReference type="InterPro" id="IPR003010">
    <property type="entry name" value="C-N_Hydrolase"/>
</dbReference>
<dbReference type="Gene3D" id="3.60.110.10">
    <property type="entry name" value="Carbon-nitrogen hydrolase"/>
    <property type="match status" value="1"/>
</dbReference>
<dbReference type="RefSeq" id="WP_311560206.1">
    <property type="nucleotide sequence ID" value="NZ_JAVREJ010000041.1"/>
</dbReference>
<evidence type="ECO:0000256" key="2">
    <source>
        <dbReference type="ARBA" id="ARBA00022475"/>
    </source>
</evidence>
<organism evidence="10 11">
    <name type="scientific">Pseudonocardia charpentierae</name>
    <dbReference type="NCBI Taxonomy" id="3075545"/>
    <lineage>
        <taxon>Bacteria</taxon>
        <taxon>Bacillati</taxon>
        <taxon>Actinomycetota</taxon>
        <taxon>Actinomycetes</taxon>
        <taxon>Pseudonocardiales</taxon>
        <taxon>Pseudonocardiaceae</taxon>
        <taxon>Pseudonocardia</taxon>
    </lineage>
</organism>
<protein>
    <recommendedName>
        <fullName evidence="8">Apolipoprotein N-acyltransferase</fullName>
        <shortName evidence="8">ALP N-acyltransferase</shortName>
        <ecNumber evidence="8">2.3.1.269</ecNumber>
    </recommendedName>
</protein>
<comment type="subcellular location">
    <subcellularLocation>
        <location evidence="1 8">Cell membrane</location>
        <topology evidence="1 8">Multi-pass membrane protein</topology>
    </subcellularLocation>
</comment>
<dbReference type="InterPro" id="IPR004563">
    <property type="entry name" value="Apolipo_AcylTrfase"/>
</dbReference>
<evidence type="ECO:0000313" key="11">
    <source>
        <dbReference type="Proteomes" id="UP001183202"/>
    </source>
</evidence>
<proteinExistence type="inferred from homology"/>
<keyword evidence="6 8" id="KW-0472">Membrane</keyword>
<dbReference type="Proteomes" id="UP001183202">
    <property type="component" value="Unassembled WGS sequence"/>
</dbReference>
<keyword evidence="2 8" id="KW-1003">Cell membrane</keyword>
<comment type="similarity">
    <text evidence="8">Belongs to the CN hydrolase family. Apolipoprotein N-acyltransferase subfamily.</text>
</comment>
<feature type="transmembrane region" description="Helical" evidence="8">
    <location>
        <begin position="81"/>
        <end position="102"/>
    </location>
</feature>
<accession>A0ABU2NIB6</accession>
<sequence length="520" mass="53776">MAVSWAASRWVARGLAVGFGAVVVAAFPEPALWWWAWVALVPVLVLVSTSPSWGEAALRAWLAGAGFTAAFYHWLATQGVLLLVVVAALLGLLWVPVGVVAHRLLRDRPAPRRLGLAVAVVPAVWVLTEAVRSVPVLGGPWAVLGLTQWNAPLLGGSAALGGVWLLGLLVVAVNVALTAVVAPPGGGRGARLVGATGAAALLGVAALGGWAALGGGARAEPASSQSQVVRVALVQPGDIADPAERLTAHAALTAEVGRIDGADLVVWGQSSVTGDPAQQPAVEAVLRRAAVDAGVDVLVNGKAGNPAAPSNTSWLYTPEGAQATYHKRLLVPFGEYLPWRPVLGWLKSLTPAPDLDRVPGSQPVAMRSAGITIGPLISYESAFPGLRRELARLGVDLTVVQGSLGTFQGSWLHAQQAAIEAVRAVEIGRPAVLGAMSGTSAAFDARGRLLLWEPHQVTGAFVVTVPLVGIDTPYVRVGDWALWVAAAVVACTAGAAVLRRVTRHRVPRGDQSSQNRSTST</sequence>
<dbReference type="PANTHER" id="PTHR38686:SF1">
    <property type="entry name" value="APOLIPOPROTEIN N-ACYLTRANSFERASE"/>
    <property type="match status" value="1"/>
</dbReference>
<evidence type="ECO:0000256" key="7">
    <source>
        <dbReference type="ARBA" id="ARBA00023315"/>
    </source>
</evidence>
<evidence type="ECO:0000256" key="5">
    <source>
        <dbReference type="ARBA" id="ARBA00022989"/>
    </source>
</evidence>
<gene>
    <name evidence="8 10" type="primary">lnt</name>
    <name evidence="10" type="ORF">RM445_29820</name>
</gene>
<name>A0ABU2NIB6_9PSEU</name>
<comment type="function">
    <text evidence="8">Catalyzes the phospholipid dependent N-acylation of the N-terminal cysteine of apolipoprotein, the last step in lipoprotein maturation.</text>
</comment>
<keyword evidence="3 8" id="KW-0808">Transferase</keyword>
<dbReference type="EMBL" id="JAVREJ010000041">
    <property type="protein sequence ID" value="MDT0353696.1"/>
    <property type="molecule type" value="Genomic_DNA"/>
</dbReference>
<feature type="domain" description="CN hydrolase" evidence="9">
    <location>
        <begin position="229"/>
        <end position="467"/>
    </location>
</feature>
<feature type="transmembrane region" description="Helical" evidence="8">
    <location>
        <begin position="32"/>
        <end position="49"/>
    </location>
</feature>
<dbReference type="Pfam" id="PF20154">
    <property type="entry name" value="LNT_N"/>
    <property type="match status" value="1"/>
</dbReference>
<comment type="pathway">
    <text evidence="8">Protein modification; lipoprotein biosynthesis (N-acyl transfer).</text>
</comment>
<dbReference type="EC" id="2.3.1.269" evidence="8"/>
<evidence type="ECO:0000256" key="4">
    <source>
        <dbReference type="ARBA" id="ARBA00022692"/>
    </source>
</evidence>
<evidence type="ECO:0000313" key="10">
    <source>
        <dbReference type="EMBL" id="MDT0353696.1"/>
    </source>
</evidence>
<comment type="caution">
    <text evidence="10">The sequence shown here is derived from an EMBL/GenBank/DDBJ whole genome shotgun (WGS) entry which is preliminary data.</text>
</comment>
<dbReference type="InterPro" id="IPR036526">
    <property type="entry name" value="C-N_Hydrolase_sf"/>
</dbReference>
<keyword evidence="11" id="KW-1185">Reference proteome</keyword>
<feature type="transmembrane region" description="Helical" evidence="8">
    <location>
        <begin position="7"/>
        <end position="26"/>
    </location>
</feature>
<evidence type="ECO:0000256" key="6">
    <source>
        <dbReference type="ARBA" id="ARBA00023136"/>
    </source>
</evidence>
<feature type="transmembrane region" description="Helical" evidence="8">
    <location>
        <begin position="114"/>
        <end position="134"/>
    </location>
</feature>
<feature type="transmembrane region" description="Helical" evidence="8">
    <location>
        <begin position="192"/>
        <end position="213"/>
    </location>
</feature>
<dbReference type="CDD" id="cd07571">
    <property type="entry name" value="ALP_N-acyl_transferase"/>
    <property type="match status" value="1"/>
</dbReference>
<dbReference type="NCBIfam" id="TIGR00546">
    <property type="entry name" value="lnt"/>
    <property type="match status" value="1"/>
</dbReference>
<dbReference type="HAMAP" id="MF_01148">
    <property type="entry name" value="Lnt"/>
    <property type="match status" value="1"/>
</dbReference>
<keyword evidence="7 8" id="KW-0012">Acyltransferase</keyword>
<feature type="transmembrane region" description="Helical" evidence="8">
    <location>
        <begin position="56"/>
        <end position="75"/>
    </location>
</feature>
<evidence type="ECO:0000259" key="9">
    <source>
        <dbReference type="PROSITE" id="PS50263"/>
    </source>
</evidence>
<evidence type="ECO:0000256" key="8">
    <source>
        <dbReference type="HAMAP-Rule" id="MF_01148"/>
    </source>
</evidence>
<evidence type="ECO:0000256" key="3">
    <source>
        <dbReference type="ARBA" id="ARBA00022679"/>
    </source>
</evidence>
<dbReference type="PROSITE" id="PS50263">
    <property type="entry name" value="CN_HYDROLASE"/>
    <property type="match status" value="1"/>
</dbReference>
<dbReference type="PANTHER" id="PTHR38686">
    <property type="entry name" value="APOLIPOPROTEIN N-ACYLTRANSFERASE"/>
    <property type="match status" value="1"/>
</dbReference>
<feature type="transmembrane region" description="Helical" evidence="8">
    <location>
        <begin position="154"/>
        <end position="180"/>
    </location>
</feature>
<evidence type="ECO:0000256" key="1">
    <source>
        <dbReference type="ARBA" id="ARBA00004651"/>
    </source>
</evidence>
<dbReference type="SUPFAM" id="SSF56317">
    <property type="entry name" value="Carbon-nitrogen hydrolase"/>
    <property type="match status" value="1"/>
</dbReference>
<reference evidence="11" key="1">
    <citation type="submission" date="2023-07" db="EMBL/GenBank/DDBJ databases">
        <title>30 novel species of actinomycetes from the DSMZ collection.</title>
        <authorList>
            <person name="Nouioui I."/>
        </authorList>
    </citation>
    <scope>NUCLEOTIDE SEQUENCE [LARGE SCALE GENOMIC DNA]</scope>
    <source>
        <strain evidence="11">DSM 45834</strain>
    </source>
</reference>
<comment type="catalytic activity">
    <reaction evidence="8">
        <text>N-terminal S-1,2-diacyl-sn-glyceryl-L-cysteinyl-[lipoprotein] + a glycerophospholipid = N-acyl-S-1,2-diacyl-sn-glyceryl-L-cysteinyl-[lipoprotein] + a 2-acyl-sn-glycero-3-phospholipid + H(+)</text>
        <dbReference type="Rhea" id="RHEA:48228"/>
        <dbReference type="Rhea" id="RHEA-COMP:14681"/>
        <dbReference type="Rhea" id="RHEA-COMP:14684"/>
        <dbReference type="ChEBI" id="CHEBI:15378"/>
        <dbReference type="ChEBI" id="CHEBI:136912"/>
        <dbReference type="ChEBI" id="CHEBI:140656"/>
        <dbReference type="ChEBI" id="CHEBI:140657"/>
        <dbReference type="ChEBI" id="CHEBI:140660"/>
        <dbReference type="EC" id="2.3.1.269"/>
    </reaction>
</comment>